<proteinExistence type="predicted"/>
<organism evidence="2 3">
    <name type="scientific">Diatrype stigma</name>
    <dbReference type="NCBI Taxonomy" id="117547"/>
    <lineage>
        <taxon>Eukaryota</taxon>
        <taxon>Fungi</taxon>
        <taxon>Dikarya</taxon>
        <taxon>Ascomycota</taxon>
        <taxon>Pezizomycotina</taxon>
        <taxon>Sordariomycetes</taxon>
        <taxon>Xylariomycetidae</taxon>
        <taxon>Xylariales</taxon>
        <taxon>Diatrypaceae</taxon>
        <taxon>Diatrype</taxon>
    </lineage>
</organism>
<evidence type="ECO:0000313" key="3">
    <source>
        <dbReference type="Proteomes" id="UP001320420"/>
    </source>
</evidence>
<dbReference type="Proteomes" id="UP001320420">
    <property type="component" value="Unassembled WGS sequence"/>
</dbReference>
<feature type="region of interest" description="Disordered" evidence="1">
    <location>
        <begin position="76"/>
        <end position="95"/>
    </location>
</feature>
<reference evidence="2 3" key="1">
    <citation type="submission" date="2024-02" db="EMBL/GenBank/DDBJ databases">
        <title>De novo assembly and annotation of 12 fungi associated with fruit tree decline syndrome in Ontario, Canada.</title>
        <authorList>
            <person name="Sulman M."/>
            <person name="Ellouze W."/>
            <person name="Ilyukhin E."/>
        </authorList>
    </citation>
    <scope>NUCLEOTIDE SEQUENCE [LARGE SCALE GENOMIC DNA]</scope>
    <source>
        <strain evidence="2 3">M11/M66-122</strain>
    </source>
</reference>
<accession>A0AAN9YSK1</accession>
<dbReference type="EMBL" id="JAKJXP020000032">
    <property type="protein sequence ID" value="KAK7753002.1"/>
    <property type="molecule type" value="Genomic_DNA"/>
</dbReference>
<protein>
    <submittedName>
        <fullName evidence="2">Uncharacterized protein</fullName>
    </submittedName>
</protein>
<comment type="caution">
    <text evidence="2">The sequence shown here is derived from an EMBL/GenBank/DDBJ whole genome shotgun (WGS) entry which is preliminary data.</text>
</comment>
<name>A0AAN9YSK1_9PEZI</name>
<evidence type="ECO:0000313" key="2">
    <source>
        <dbReference type="EMBL" id="KAK7753002.1"/>
    </source>
</evidence>
<evidence type="ECO:0000256" key="1">
    <source>
        <dbReference type="SAM" id="MobiDB-lite"/>
    </source>
</evidence>
<gene>
    <name evidence="2" type="ORF">SLS62_004951</name>
</gene>
<dbReference type="AlphaFoldDB" id="A0AAN9YSK1"/>
<keyword evidence="3" id="KW-1185">Reference proteome</keyword>
<sequence length="95" mass="10563">MSSLGYTDAEWDARVKKMAKKGVVLQKFDESWTYDKDYPKIPSTPFRKEKAEVSDGAERKVDNSEFKAIFAAAAADEGKGKGKAQDNPADKRKTS</sequence>